<gene>
    <name evidence="1" type="ORF">R1flu_023553</name>
</gene>
<protein>
    <submittedName>
        <fullName evidence="1">Uncharacterized protein</fullName>
    </submittedName>
</protein>
<sequence>MFGAVFGGVSACLGLPFTEQLEADSSTTESGTNLLAGLATVAVSLHSRFSHFFGGCGVGICFIEEVVGDLDREFVTLVEGVCSGGLL</sequence>
<keyword evidence="2" id="KW-1185">Reference proteome</keyword>
<dbReference type="AlphaFoldDB" id="A0ABD1XVD9"/>
<name>A0ABD1XVD9_9MARC</name>
<accession>A0ABD1XVD9</accession>
<proteinExistence type="predicted"/>
<dbReference type="Proteomes" id="UP001605036">
    <property type="component" value="Unassembled WGS sequence"/>
</dbReference>
<evidence type="ECO:0000313" key="1">
    <source>
        <dbReference type="EMBL" id="KAL2611861.1"/>
    </source>
</evidence>
<reference evidence="1 2" key="1">
    <citation type="submission" date="2024-09" db="EMBL/GenBank/DDBJ databases">
        <title>Chromosome-scale assembly of Riccia fluitans.</title>
        <authorList>
            <person name="Paukszto L."/>
            <person name="Sawicki J."/>
            <person name="Karawczyk K."/>
            <person name="Piernik-Szablinska J."/>
            <person name="Szczecinska M."/>
            <person name="Mazdziarz M."/>
        </authorList>
    </citation>
    <scope>NUCLEOTIDE SEQUENCE [LARGE SCALE GENOMIC DNA]</scope>
    <source>
        <strain evidence="1">Rf_01</strain>
        <tissue evidence="1">Aerial parts of the thallus</tissue>
    </source>
</reference>
<comment type="caution">
    <text evidence="1">The sequence shown here is derived from an EMBL/GenBank/DDBJ whole genome shotgun (WGS) entry which is preliminary data.</text>
</comment>
<dbReference type="EMBL" id="JBHFFA010000007">
    <property type="protein sequence ID" value="KAL2611861.1"/>
    <property type="molecule type" value="Genomic_DNA"/>
</dbReference>
<evidence type="ECO:0000313" key="2">
    <source>
        <dbReference type="Proteomes" id="UP001605036"/>
    </source>
</evidence>
<organism evidence="1 2">
    <name type="scientific">Riccia fluitans</name>
    <dbReference type="NCBI Taxonomy" id="41844"/>
    <lineage>
        <taxon>Eukaryota</taxon>
        <taxon>Viridiplantae</taxon>
        <taxon>Streptophyta</taxon>
        <taxon>Embryophyta</taxon>
        <taxon>Marchantiophyta</taxon>
        <taxon>Marchantiopsida</taxon>
        <taxon>Marchantiidae</taxon>
        <taxon>Marchantiales</taxon>
        <taxon>Ricciaceae</taxon>
        <taxon>Riccia</taxon>
    </lineage>
</organism>